<keyword evidence="2 4" id="KW-0547">Nucleotide-binding</keyword>
<feature type="binding site" evidence="4">
    <location>
        <position position="48"/>
    </location>
    <ligand>
        <name>substrate</name>
    </ligand>
</feature>
<dbReference type="STRING" id="1249552.PS2015_119"/>
<evidence type="ECO:0000256" key="1">
    <source>
        <dbReference type="ARBA" id="ARBA00010638"/>
    </source>
</evidence>
<dbReference type="NCBIfam" id="TIGR02727">
    <property type="entry name" value="MTHFS_bact"/>
    <property type="match status" value="1"/>
</dbReference>
<gene>
    <name evidence="6" type="ORF">PS2015_119</name>
</gene>
<dbReference type="SUPFAM" id="SSF100950">
    <property type="entry name" value="NagB/RpiA/CoA transferase-like"/>
    <property type="match status" value="1"/>
</dbReference>
<keyword evidence="3 4" id="KW-0067">ATP-binding</keyword>
<dbReference type="GO" id="GO:0005524">
    <property type="term" value="F:ATP binding"/>
    <property type="evidence" value="ECO:0007669"/>
    <property type="project" value="UniProtKB-KW"/>
</dbReference>
<name>A0A0S2KA10_9GAMM</name>
<dbReference type="GO" id="GO:0030272">
    <property type="term" value="F:5-formyltetrahydrofolate cyclo-ligase activity"/>
    <property type="evidence" value="ECO:0007669"/>
    <property type="project" value="UniProtKB-EC"/>
</dbReference>
<sequence>MPVSLRQQLRQQRRQLDYLQQQHAARLLVRRLSRSLRWQRSRRIAFYLPVDGELDPRELLRLALQQGKYCYLPVLHPFHPDRMLFVRYQLTDRLHYNRWGIAEPVPSKARRILPRRLQLAFVPLTGFDRSGNRLGMGKGFYDRAFAFRIGNSRSPVLVGLAHNCQEVAGGLQAAAWDVKMDAICTPSEIIGRI</sequence>
<feature type="binding site" evidence="4">
    <location>
        <position position="53"/>
    </location>
    <ligand>
        <name>substrate</name>
    </ligand>
</feature>
<keyword evidence="5" id="KW-0460">Magnesium</keyword>
<accession>A0A0S2KA10</accession>
<dbReference type="KEGG" id="pspi:PS2015_119"/>
<dbReference type="PANTHER" id="PTHR23407">
    <property type="entry name" value="ATPASE INHIBITOR/5-FORMYLTETRAHYDROFOLATE CYCLO-LIGASE"/>
    <property type="match status" value="1"/>
</dbReference>
<evidence type="ECO:0000313" key="7">
    <source>
        <dbReference type="Proteomes" id="UP000065641"/>
    </source>
</evidence>
<evidence type="ECO:0000256" key="5">
    <source>
        <dbReference type="RuleBase" id="RU361279"/>
    </source>
</evidence>
<dbReference type="PIRSF" id="PIRSF006806">
    <property type="entry name" value="FTHF_cligase"/>
    <property type="match status" value="1"/>
</dbReference>
<keyword evidence="7" id="KW-1185">Reference proteome</keyword>
<evidence type="ECO:0000256" key="4">
    <source>
        <dbReference type="PIRSR" id="PIRSR006806-1"/>
    </source>
</evidence>
<feature type="binding site" evidence="4">
    <location>
        <begin position="133"/>
        <end position="141"/>
    </location>
    <ligand>
        <name>ATP</name>
        <dbReference type="ChEBI" id="CHEBI:30616"/>
    </ligand>
</feature>
<dbReference type="EMBL" id="CP013189">
    <property type="protein sequence ID" value="ALO44815.1"/>
    <property type="molecule type" value="Genomic_DNA"/>
</dbReference>
<dbReference type="Gene3D" id="3.40.50.10420">
    <property type="entry name" value="NagB/RpiA/CoA transferase-like"/>
    <property type="match status" value="1"/>
</dbReference>
<protein>
    <recommendedName>
        <fullName evidence="5">5-formyltetrahydrofolate cyclo-ligase</fullName>
        <ecNumber evidence="5">6.3.3.2</ecNumber>
    </recommendedName>
</protein>
<dbReference type="EC" id="6.3.3.2" evidence="5"/>
<reference evidence="6 7" key="1">
    <citation type="submission" date="2015-11" db="EMBL/GenBank/DDBJ databases">
        <authorList>
            <person name="Zhang Y."/>
            <person name="Guo Z."/>
        </authorList>
    </citation>
    <scope>NUCLEOTIDE SEQUENCE [LARGE SCALE GENOMIC DNA]</scope>
    <source>
        <strain evidence="6 7">KCTC 32221</strain>
    </source>
</reference>
<dbReference type="Proteomes" id="UP000065641">
    <property type="component" value="Chromosome"/>
</dbReference>
<dbReference type="OrthoDB" id="9801938at2"/>
<dbReference type="InterPro" id="IPR037171">
    <property type="entry name" value="NagB/RpiA_transferase-like"/>
</dbReference>
<dbReference type="GO" id="GO:0009396">
    <property type="term" value="P:folic acid-containing compound biosynthetic process"/>
    <property type="evidence" value="ECO:0007669"/>
    <property type="project" value="TreeGrafter"/>
</dbReference>
<comment type="cofactor">
    <cofactor evidence="5">
        <name>Mg(2+)</name>
        <dbReference type="ChEBI" id="CHEBI:18420"/>
    </cofactor>
</comment>
<keyword evidence="6" id="KW-0436">Ligase</keyword>
<dbReference type="GO" id="GO:0046872">
    <property type="term" value="F:metal ion binding"/>
    <property type="evidence" value="ECO:0007669"/>
    <property type="project" value="UniProtKB-KW"/>
</dbReference>
<proteinExistence type="inferred from homology"/>
<evidence type="ECO:0000256" key="2">
    <source>
        <dbReference type="ARBA" id="ARBA00022741"/>
    </source>
</evidence>
<dbReference type="PATRIC" id="fig|1249552.3.peg.121"/>
<dbReference type="InterPro" id="IPR002698">
    <property type="entry name" value="FTHF_cligase"/>
</dbReference>
<comment type="catalytic activity">
    <reaction evidence="5">
        <text>(6S)-5-formyl-5,6,7,8-tetrahydrofolate + ATP = (6R)-5,10-methenyltetrahydrofolate + ADP + phosphate</text>
        <dbReference type="Rhea" id="RHEA:10488"/>
        <dbReference type="ChEBI" id="CHEBI:30616"/>
        <dbReference type="ChEBI" id="CHEBI:43474"/>
        <dbReference type="ChEBI" id="CHEBI:57455"/>
        <dbReference type="ChEBI" id="CHEBI:57457"/>
        <dbReference type="ChEBI" id="CHEBI:456216"/>
        <dbReference type="EC" id="6.3.3.2"/>
    </reaction>
</comment>
<dbReference type="InterPro" id="IPR024185">
    <property type="entry name" value="FTHF_cligase-like_sf"/>
</dbReference>
<dbReference type="RefSeq" id="WP_058023065.1">
    <property type="nucleotide sequence ID" value="NZ_CP013189.1"/>
</dbReference>
<dbReference type="PANTHER" id="PTHR23407:SF1">
    <property type="entry name" value="5-FORMYLTETRAHYDROFOLATE CYCLO-LIGASE"/>
    <property type="match status" value="1"/>
</dbReference>
<dbReference type="AlphaFoldDB" id="A0A0S2KA10"/>
<dbReference type="Pfam" id="PF01812">
    <property type="entry name" value="5-FTHF_cyc-lig"/>
    <property type="match status" value="1"/>
</dbReference>
<evidence type="ECO:0000256" key="3">
    <source>
        <dbReference type="ARBA" id="ARBA00022840"/>
    </source>
</evidence>
<comment type="similarity">
    <text evidence="1 5">Belongs to the 5-formyltetrahydrofolate cyclo-ligase family.</text>
</comment>
<evidence type="ECO:0000313" key="6">
    <source>
        <dbReference type="EMBL" id="ALO44815.1"/>
    </source>
</evidence>
<keyword evidence="5" id="KW-0479">Metal-binding</keyword>
<organism evidence="6 7">
    <name type="scientific">Pseudohongiella spirulinae</name>
    <dbReference type="NCBI Taxonomy" id="1249552"/>
    <lineage>
        <taxon>Bacteria</taxon>
        <taxon>Pseudomonadati</taxon>
        <taxon>Pseudomonadota</taxon>
        <taxon>Gammaproteobacteria</taxon>
        <taxon>Pseudomonadales</taxon>
        <taxon>Pseudohongiellaceae</taxon>
        <taxon>Pseudohongiella</taxon>
    </lineage>
</organism>
<dbReference type="GO" id="GO:0035999">
    <property type="term" value="P:tetrahydrofolate interconversion"/>
    <property type="evidence" value="ECO:0007669"/>
    <property type="project" value="TreeGrafter"/>
</dbReference>